<accession>A0AAD8YRJ1</accession>
<name>A0AAD8YRJ1_9TELE</name>
<proteinExistence type="predicted"/>
<reference evidence="3" key="1">
    <citation type="submission" date="2023-03" db="EMBL/GenBank/DDBJ databases">
        <title>Electrophorus voltai genome.</title>
        <authorList>
            <person name="Bian C."/>
        </authorList>
    </citation>
    <scope>NUCLEOTIDE SEQUENCE</scope>
    <source>
        <strain evidence="3">CB-2022</strain>
        <tissue evidence="3">Muscle</tissue>
    </source>
</reference>
<dbReference type="PANTHER" id="PTHR33332">
    <property type="entry name" value="REVERSE TRANSCRIPTASE DOMAIN-CONTAINING PROTEIN"/>
    <property type="match status" value="1"/>
</dbReference>
<organism evidence="3 4">
    <name type="scientific">Electrophorus voltai</name>
    <dbReference type="NCBI Taxonomy" id="2609070"/>
    <lineage>
        <taxon>Eukaryota</taxon>
        <taxon>Metazoa</taxon>
        <taxon>Chordata</taxon>
        <taxon>Craniata</taxon>
        <taxon>Vertebrata</taxon>
        <taxon>Euteleostomi</taxon>
        <taxon>Actinopterygii</taxon>
        <taxon>Neopterygii</taxon>
        <taxon>Teleostei</taxon>
        <taxon>Ostariophysi</taxon>
        <taxon>Gymnotiformes</taxon>
        <taxon>Gymnotoidei</taxon>
        <taxon>Gymnotidae</taxon>
        <taxon>Electrophorus</taxon>
    </lineage>
</organism>
<protein>
    <recommendedName>
        <fullName evidence="2">Reverse transcriptase domain-containing protein</fullName>
    </recommendedName>
</protein>
<evidence type="ECO:0000256" key="1">
    <source>
        <dbReference type="SAM" id="MobiDB-lite"/>
    </source>
</evidence>
<feature type="domain" description="Reverse transcriptase" evidence="2">
    <location>
        <begin position="12"/>
        <end position="280"/>
    </location>
</feature>
<comment type="caution">
    <text evidence="3">The sequence shown here is derived from an EMBL/GenBank/DDBJ whole genome shotgun (WGS) entry which is preliminary data.</text>
</comment>
<dbReference type="PROSITE" id="PS50878">
    <property type="entry name" value="RT_POL"/>
    <property type="match status" value="1"/>
</dbReference>
<sequence>NLLPFICVIMNNSLSSGHVPTVFKTTRVVPILKKAILDGSNATNYRAVSLLSFLSKAFKQEVYNQLSLFLIQNQLHDPNQSGYKSAHSTETALLAVMEKLHAAKAAKLSSVLILLDLSAAFATVIHNILLSVLSRLGVTGSAWKWFQSYLEEQSYQVMWRGSTSKSCRLSTGVPQGSVLGPLLFENHSLGKVKSLMISPITAMLMRLNYIFLFHPLKHRKPQVENVKKAAAEQMEQEAPTLKKKGFLPESKKRKKCKKLTILEDKNTTVAPATARGGVEVGKKKEEKNKRRRRDTDSTSC</sequence>
<feature type="non-terminal residue" evidence="3">
    <location>
        <position position="1"/>
    </location>
</feature>
<feature type="region of interest" description="Disordered" evidence="1">
    <location>
        <begin position="233"/>
        <end position="253"/>
    </location>
</feature>
<dbReference type="EMBL" id="JAROKS010000129">
    <property type="protein sequence ID" value="KAK1784475.1"/>
    <property type="molecule type" value="Genomic_DNA"/>
</dbReference>
<dbReference type="Pfam" id="PF00078">
    <property type="entry name" value="RVT_1"/>
    <property type="match status" value="1"/>
</dbReference>
<feature type="compositionally biased region" description="Basic and acidic residues" evidence="1">
    <location>
        <begin position="280"/>
        <end position="300"/>
    </location>
</feature>
<feature type="compositionally biased region" description="Basic residues" evidence="1">
    <location>
        <begin position="241"/>
        <end position="253"/>
    </location>
</feature>
<evidence type="ECO:0000313" key="4">
    <source>
        <dbReference type="Proteomes" id="UP001239994"/>
    </source>
</evidence>
<dbReference type="InterPro" id="IPR000477">
    <property type="entry name" value="RT_dom"/>
</dbReference>
<evidence type="ECO:0000259" key="2">
    <source>
        <dbReference type="PROSITE" id="PS50878"/>
    </source>
</evidence>
<keyword evidence="4" id="KW-1185">Reference proteome</keyword>
<evidence type="ECO:0000313" key="3">
    <source>
        <dbReference type="EMBL" id="KAK1784475.1"/>
    </source>
</evidence>
<feature type="region of interest" description="Disordered" evidence="1">
    <location>
        <begin position="267"/>
        <end position="300"/>
    </location>
</feature>
<gene>
    <name evidence="3" type="ORF">P4O66_008245</name>
</gene>
<dbReference type="Proteomes" id="UP001239994">
    <property type="component" value="Unassembled WGS sequence"/>
</dbReference>
<dbReference type="AlphaFoldDB" id="A0AAD8YRJ1"/>